<dbReference type="InterPro" id="IPR000210">
    <property type="entry name" value="BTB/POZ_dom"/>
</dbReference>
<dbReference type="Gene3D" id="1.10.287.70">
    <property type="match status" value="1"/>
</dbReference>
<dbReference type="SUPFAM" id="SSF54695">
    <property type="entry name" value="POZ domain"/>
    <property type="match status" value="1"/>
</dbReference>
<keyword evidence="15" id="KW-1185">Reference proteome</keyword>
<dbReference type="GO" id="GO:0001508">
    <property type="term" value="P:action potential"/>
    <property type="evidence" value="ECO:0007669"/>
    <property type="project" value="TreeGrafter"/>
</dbReference>
<proteinExistence type="predicted"/>
<evidence type="ECO:0000259" key="13">
    <source>
        <dbReference type="SMART" id="SM00225"/>
    </source>
</evidence>
<evidence type="ECO:0000313" key="15">
    <source>
        <dbReference type="Proteomes" id="UP000749559"/>
    </source>
</evidence>
<dbReference type="Pfam" id="PF00520">
    <property type="entry name" value="Ion_trans"/>
    <property type="match status" value="1"/>
</dbReference>
<organism evidence="14 15">
    <name type="scientific">Owenia fusiformis</name>
    <name type="common">Polychaete worm</name>
    <dbReference type="NCBI Taxonomy" id="6347"/>
    <lineage>
        <taxon>Eukaryota</taxon>
        <taxon>Metazoa</taxon>
        <taxon>Spiralia</taxon>
        <taxon>Lophotrochozoa</taxon>
        <taxon>Annelida</taxon>
        <taxon>Polychaeta</taxon>
        <taxon>Sedentaria</taxon>
        <taxon>Canalipalpata</taxon>
        <taxon>Sabellida</taxon>
        <taxon>Oweniida</taxon>
        <taxon>Oweniidae</taxon>
        <taxon>Owenia</taxon>
    </lineage>
</organism>
<dbReference type="InterPro" id="IPR003974">
    <property type="entry name" value="K_chnl_volt-dep_Kv3"/>
</dbReference>
<dbReference type="GO" id="GO:0008076">
    <property type="term" value="C:voltage-gated potassium channel complex"/>
    <property type="evidence" value="ECO:0007669"/>
    <property type="project" value="InterPro"/>
</dbReference>
<keyword evidence="9" id="KW-0406">Ion transport</keyword>
<sequence length="481" mass="54427">MEERTNNNSPVESSDLIQINVGGVKHEVLRSTLQRFPGTKLANLSNDNARKGSDFIVSRGEFYFDRHPGIFTTILNCYRTGELHMDRNACGCALAHELEFWGINEVAFQKCCTTKYMESEYMKTQLTLFEKTFSSEQSHYNREPGCGKLQEKIWAFLDNPFSSVPAKAFGVWTVLMIVLSIITLCLETVDGLKEEIGPPEISKITGIQEGVLRSNYSVVIHEGLNNNQTGTVSWWITDPMDSNNSKKVIHIGEHFHVPNSFLIYIDYVLFAYFSLELVTRFIFSPHKGRFWLSFYTFCDVIALIPGVVLYVTNFVHPVNKLKTSTLDIVRALGTARILRLLRFMRFSMACKLLLYTLMASIKEIFLMLGLLLLGAITFASLVYFGELISDSDEVLITNIPIGIWYAMVTMTTVGYGDFYPKSIGGYIVGSGCVICGVLVIAFTVPVIVNNFLMFYAHASSMDKKSERPFKNRNRDDKQQID</sequence>
<keyword evidence="5" id="KW-0631">Potassium channel</keyword>
<evidence type="ECO:0000256" key="10">
    <source>
        <dbReference type="ARBA" id="ARBA00023136"/>
    </source>
</evidence>
<dbReference type="Gene3D" id="1.20.120.350">
    <property type="entry name" value="Voltage-gated potassium channels. Chain C"/>
    <property type="match status" value="1"/>
</dbReference>
<dbReference type="SMART" id="SM00225">
    <property type="entry name" value="BTB"/>
    <property type="match status" value="1"/>
</dbReference>
<dbReference type="PRINTS" id="PR01498">
    <property type="entry name" value="SHAWCHANNEL"/>
</dbReference>
<dbReference type="PRINTS" id="PR01491">
    <property type="entry name" value="KVCHANNEL"/>
</dbReference>
<feature type="transmembrane region" description="Helical" evidence="12">
    <location>
        <begin position="427"/>
        <end position="455"/>
    </location>
</feature>
<reference evidence="14" key="1">
    <citation type="submission" date="2022-03" db="EMBL/GenBank/DDBJ databases">
        <authorList>
            <person name="Martin C."/>
        </authorList>
    </citation>
    <scope>NUCLEOTIDE SEQUENCE</scope>
</reference>
<evidence type="ECO:0000256" key="2">
    <source>
        <dbReference type="ARBA" id="ARBA00022448"/>
    </source>
</evidence>
<evidence type="ECO:0000256" key="9">
    <source>
        <dbReference type="ARBA" id="ARBA00023065"/>
    </source>
</evidence>
<evidence type="ECO:0000256" key="6">
    <source>
        <dbReference type="ARBA" id="ARBA00022882"/>
    </source>
</evidence>
<evidence type="ECO:0000256" key="11">
    <source>
        <dbReference type="ARBA" id="ARBA00023303"/>
    </source>
</evidence>
<evidence type="ECO:0000256" key="1">
    <source>
        <dbReference type="ARBA" id="ARBA00004141"/>
    </source>
</evidence>
<dbReference type="InterPro" id="IPR011333">
    <property type="entry name" value="SKP1/BTB/POZ_sf"/>
</dbReference>
<evidence type="ECO:0000256" key="3">
    <source>
        <dbReference type="ARBA" id="ARBA00022538"/>
    </source>
</evidence>
<dbReference type="Gene3D" id="3.30.710.10">
    <property type="entry name" value="Potassium Channel Kv1.1, Chain A"/>
    <property type="match status" value="1"/>
</dbReference>
<evidence type="ECO:0000256" key="12">
    <source>
        <dbReference type="SAM" id="Phobius"/>
    </source>
</evidence>
<evidence type="ECO:0000256" key="7">
    <source>
        <dbReference type="ARBA" id="ARBA00022958"/>
    </source>
</evidence>
<comment type="subcellular location">
    <subcellularLocation>
        <location evidence="1">Membrane</location>
        <topology evidence="1">Multi-pass membrane protein</topology>
    </subcellularLocation>
</comment>
<dbReference type="PANTHER" id="PTHR11537:SF252">
    <property type="entry name" value="POTASSIUM VOLTAGE-GATED CHANNEL PROTEIN SHAW"/>
    <property type="match status" value="1"/>
</dbReference>
<feature type="transmembrane region" description="Helical" evidence="12">
    <location>
        <begin position="261"/>
        <end position="283"/>
    </location>
</feature>
<feature type="domain" description="BTB" evidence="13">
    <location>
        <begin position="14"/>
        <end position="118"/>
    </location>
</feature>
<dbReference type="GO" id="GO:0005251">
    <property type="term" value="F:delayed rectifier potassium channel activity"/>
    <property type="evidence" value="ECO:0007669"/>
    <property type="project" value="TreeGrafter"/>
</dbReference>
<feature type="transmembrane region" description="Helical" evidence="12">
    <location>
        <begin position="169"/>
        <end position="186"/>
    </location>
</feature>
<dbReference type="OrthoDB" id="10025005at2759"/>
<keyword evidence="7" id="KW-0630">Potassium</keyword>
<dbReference type="FunFam" id="1.10.287.70:FF:000028">
    <property type="entry name" value="potassium voltage-gated channel subfamily D member 3"/>
    <property type="match status" value="1"/>
</dbReference>
<evidence type="ECO:0000256" key="5">
    <source>
        <dbReference type="ARBA" id="ARBA00022826"/>
    </source>
</evidence>
<dbReference type="InterPro" id="IPR005821">
    <property type="entry name" value="Ion_trans_dom"/>
</dbReference>
<evidence type="ECO:0000256" key="8">
    <source>
        <dbReference type="ARBA" id="ARBA00022989"/>
    </source>
</evidence>
<dbReference type="PRINTS" id="PR00169">
    <property type="entry name" value="KCHANNEL"/>
</dbReference>
<keyword evidence="4 12" id="KW-0812">Transmembrane</keyword>
<dbReference type="AlphaFoldDB" id="A0A8S4Q2C6"/>
<dbReference type="Pfam" id="PF02214">
    <property type="entry name" value="BTB_2"/>
    <property type="match status" value="1"/>
</dbReference>
<dbReference type="EMBL" id="CAIIXF020000012">
    <property type="protein sequence ID" value="CAH1800857.1"/>
    <property type="molecule type" value="Genomic_DNA"/>
</dbReference>
<comment type="caution">
    <text evidence="14">The sequence shown here is derived from an EMBL/GenBank/DDBJ whole genome shotgun (WGS) entry which is preliminary data.</text>
</comment>
<keyword evidence="6" id="KW-0851">Voltage-gated channel</keyword>
<evidence type="ECO:0000256" key="4">
    <source>
        <dbReference type="ARBA" id="ARBA00022692"/>
    </source>
</evidence>
<dbReference type="InterPro" id="IPR003968">
    <property type="entry name" value="K_chnl_volt-dep_Kv"/>
</dbReference>
<feature type="transmembrane region" description="Helical" evidence="12">
    <location>
        <begin position="289"/>
        <end position="312"/>
    </location>
</feature>
<dbReference type="Proteomes" id="UP000749559">
    <property type="component" value="Unassembled WGS sequence"/>
</dbReference>
<keyword evidence="3" id="KW-0633">Potassium transport</keyword>
<dbReference type="InterPro" id="IPR027359">
    <property type="entry name" value="Volt_channel_dom_sf"/>
</dbReference>
<protein>
    <recommendedName>
        <fullName evidence="13">BTB domain-containing protein</fullName>
    </recommendedName>
</protein>
<feature type="transmembrane region" description="Helical" evidence="12">
    <location>
        <begin position="395"/>
        <end position="415"/>
    </location>
</feature>
<dbReference type="InterPro" id="IPR003131">
    <property type="entry name" value="T1-type_BTB"/>
</dbReference>
<keyword evidence="11" id="KW-0407">Ion channel</keyword>
<keyword evidence="10 12" id="KW-0472">Membrane</keyword>
<keyword evidence="2" id="KW-0813">Transport</keyword>
<accession>A0A8S4Q2C6</accession>
<dbReference type="PANTHER" id="PTHR11537">
    <property type="entry name" value="VOLTAGE-GATED POTASSIUM CHANNEL"/>
    <property type="match status" value="1"/>
</dbReference>
<feature type="transmembrane region" description="Helical" evidence="12">
    <location>
        <begin position="364"/>
        <end position="383"/>
    </location>
</feature>
<keyword evidence="8 12" id="KW-1133">Transmembrane helix</keyword>
<dbReference type="SUPFAM" id="SSF81324">
    <property type="entry name" value="Voltage-gated potassium channels"/>
    <property type="match status" value="1"/>
</dbReference>
<gene>
    <name evidence="14" type="ORF">OFUS_LOCUS24695</name>
</gene>
<name>A0A8S4Q2C6_OWEFU</name>
<dbReference type="InterPro" id="IPR028325">
    <property type="entry name" value="VG_K_chnl"/>
</dbReference>
<evidence type="ECO:0000313" key="14">
    <source>
        <dbReference type="EMBL" id="CAH1800857.1"/>
    </source>
</evidence>
<dbReference type="GO" id="GO:0051260">
    <property type="term" value="P:protein homooligomerization"/>
    <property type="evidence" value="ECO:0007669"/>
    <property type="project" value="InterPro"/>
</dbReference>